<keyword evidence="6 8" id="KW-0472">Membrane</keyword>
<evidence type="ECO:0000256" key="8">
    <source>
        <dbReference type="SAM" id="Phobius"/>
    </source>
</evidence>
<evidence type="ECO:0000256" key="6">
    <source>
        <dbReference type="ARBA" id="ARBA00023136"/>
    </source>
</evidence>
<dbReference type="Pfam" id="PF02472">
    <property type="entry name" value="ExbD"/>
    <property type="match status" value="1"/>
</dbReference>
<dbReference type="GO" id="GO:0022857">
    <property type="term" value="F:transmembrane transporter activity"/>
    <property type="evidence" value="ECO:0007669"/>
    <property type="project" value="InterPro"/>
</dbReference>
<sequence length="128" mass="14095">MRPRRQKPQREPTIALINVVFLMLVFFLVAGTVARPLDGEVSLVRTAELEGAPPPDALVIHADGRLGWRGEDVASAEAWLEGLSEDQRAVARLVPDRELPASELVAIGRRLREAGAQEIRIVTQRGLE</sequence>
<comment type="subcellular location">
    <subcellularLocation>
        <location evidence="1">Cell membrane</location>
        <topology evidence="1">Single-pass membrane protein</topology>
    </subcellularLocation>
    <subcellularLocation>
        <location evidence="7">Cell membrane</location>
        <topology evidence="7">Single-pass type II membrane protein</topology>
    </subcellularLocation>
</comment>
<dbReference type="GO" id="GO:0015031">
    <property type="term" value="P:protein transport"/>
    <property type="evidence" value="ECO:0007669"/>
    <property type="project" value="UniProtKB-KW"/>
</dbReference>
<accession>S9Q2D9</accession>
<dbReference type="EMBL" id="APVH01000080">
    <property type="protein sequence ID" value="EPX75451.1"/>
    <property type="molecule type" value="Genomic_DNA"/>
</dbReference>
<dbReference type="HOGENOM" id="CLU_085305_4_1_5"/>
<evidence type="ECO:0000313" key="10">
    <source>
        <dbReference type="Proteomes" id="UP000015347"/>
    </source>
</evidence>
<evidence type="ECO:0000256" key="3">
    <source>
        <dbReference type="ARBA" id="ARBA00022475"/>
    </source>
</evidence>
<comment type="caution">
    <text evidence="9">The sequence shown here is derived from an EMBL/GenBank/DDBJ whole genome shotgun (WGS) entry which is preliminary data.</text>
</comment>
<dbReference type="eggNOG" id="COG0848">
    <property type="taxonomic scope" value="Bacteria"/>
</dbReference>
<feature type="transmembrane region" description="Helical" evidence="8">
    <location>
        <begin position="12"/>
        <end position="34"/>
    </location>
</feature>
<dbReference type="AlphaFoldDB" id="S9Q2D9"/>
<protein>
    <submittedName>
        <fullName evidence="9">Biopolymer transport protein ExbD/TolR</fullName>
    </submittedName>
</protein>
<organism evidence="9 10">
    <name type="scientific">Salipiger mucosus DSM 16094</name>
    <dbReference type="NCBI Taxonomy" id="1123237"/>
    <lineage>
        <taxon>Bacteria</taxon>
        <taxon>Pseudomonadati</taxon>
        <taxon>Pseudomonadota</taxon>
        <taxon>Alphaproteobacteria</taxon>
        <taxon>Rhodobacterales</taxon>
        <taxon>Roseobacteraceae</taxon>
        <taxon>Salipiger</taxon>
    </lineage>
</organism>
<dbReference type="OrthoDB" id="8479787at2"/>
<evidence type="ECO:0000256" key="2">
    <source>
        <dbReference type="ARBA" id="ARBA00005811"/>
    </source>
</evidence>
<dbReference type="STRING" id="1123237.Salmuc_00105"/>
<keyword evidence="4 7" id="KW-0812">Transmembrane</keyword>
<keyword evidence="7" id="KW-0653">Protein transport</keyword>
<dbReference type="RefSeq" id="WP_020043716.1">
    <property type="nucleotide sequence ID" value="NZ_KE557298.1"/>
</dbReference>
<evidence type="ECO:0000256" key="5">
    <source>
        <dbReference type="ARBA" id="ARBA00022989"/>
    </source>
</evidence>
<evidence type="ECO:0000313" key="9">
    <source>
        <dbReference type="EMBL" id="EPX75451.1"/>
    </source>
</evidence>
<keyword evidence="5 8" id="KW-1133">Transmembrane helix</keyword>
<keyword evidence="3" id="KW-1003">Cell membrane</keyword>
<reference evidence="10" key="1">
    <citation type="journal article" date="2014" name="Stand. Genomic Sci.">
        <title>Genome sequence of the exopolysaccharide-producing Salipiger mucosus type strain (DSM 16094(T)), a moderately halophilic member of the Roseobacter clade.</title>
        <authorList>
            <person name="Riedel T."/>
            <person name="Spring S."/>
            <person name="Fiebig A."/>
            <person name="Petersen J."/>
            <person name="Kyrpides N.C."/>
            <person name="Goker M."/>
            <person name="Klenk H.P."/>
        </authorList>
    </citation>
    <scope>NUCLEOTIDE SEQUENCE [LARGE SCALE GENOMIC DNA]</scope>
    <source>
        <strain evidence="10">DSM 16094</strain>
    </source>
</reference>
<keyword evidence="7" id="KW-0813">Transport</keyword>
<dbReference type="Proteomes" id="UP000015347">
    <property type="component" value="Unassembled WGS sequence"/>
</dbReference>
<dbReference type="InterPro" id="IPR003400">
    <property type="entry name" value="ExbD"/>
</dbReference>
<comment type="similarity">
    <text evidence="2 7">Belongs to the ExbD/TolR family.</text>
</comment>
<name>S9Q2D9_9RHOB</name>
<evidence type="ECO:0000256" key="1">
    <source>
        <dbReference type="ARBA" id="ARBA00004162"/>
    </source>
</evidence>
<gene>
    <name evidence="9" type="ORF">Salmuc_00105</name>
</gene>
<proteinExistence type="inferred from homology"/>
<evidence type="ECO:0000256" key="7">
    <source>
        <dbReference type="RuleBase" id="RU003879"/>
    </source>
</evidence>
<evidence type="ECO:0000256" key="4">
    <source>
        <dbReference type="ARBA" id="ARBA00022692"/>
    </source>
</evidence>
<dbReference type="GO" id="GO:0005886">
    <property type="term" value="C:plasma membrane"/>
    <property type="evidence" value="ECO:0007669"/>
    <property type="project" value="UniProtKB-SubCell"/>
</dbReference>
<keyword evidence="10" id="KW-1185">Reference proteome</keyword>